<dbReference type="Proteomes" id="UP001204621">
    <property type="component" value="Unassembled WGS sequence"/>
</dbReference>
<gene>
    <name evidence="4" type="ORF">NX778_23205</name>
</gene>
<evidence type="ECO:0000256" key="2">
    <source>
        <dbReference type="ARBA" id="ARBA00022695"/>
    </source>
</evidence>
<protein>
    <submittedName>
        <fullName evidence="4">Nucleotidyltransferase family protein</fullName>
    </submittedName>
</protein>
<dbReference type="Pfam" id="PF00483">
    <property type="entry name" value="NTP_transferase"/>
    <property type="match status" value="1"/>
</dbReference>
<evidence type="ECO:0000313" key="4">
    <source>
        <dbReference type="EMBL" id="MCS0660987.1"/>
    </source>
</evidence>
<accession>A0ABT2D424</accession>
<proteinExistence type="predicted"/>
<keyword evidence="5" id="KW-1185">Reference proteome</keyword>
<dbReference type="NCBIfam" id="NF045761">
    <property type="entry name" value="NAMPUrTaseMurU"/>
    <property type="match status" value="1"/>
</dbReference>
<reference evidence="4 5" key="1">
    <citation type="submission" date="2022-08" db="EMBL/GenBank/DDBJ databases">
        <title>Reclassification of Massilia species as members of the genera Telluria, Duganella, Pseudoduganella, Mokoshia gen. nov. and Zemynaea gen. nov. using orthogonal and non-orthogonal genome-based approaches.</title>
        <authorList>
            <person name="Bowman J.P."/>
        </authorList>
    </citation>
    <scope>NUCLEOTIDE SEQUENCE [LARGE SCALE GENOMIC DNA]</scope>
    <source>
        <strain evidence="4 5">JCM 31606</strain>
    </source>
</reference>
<dbReference type="PANTHER" id="PTHR43584:SF8">
    <property type="entry name" value="N-ACETYLMURAMATE ALPHA-1-PHOSPHATE URIDYLYLTRANSFERASE"/>
    <property type="match status" value="1"/>
</dbReference>
<dbReference type="InterPro" id="IPR054790">
    <property type="entry name" value="MurU"/>
</dbReference>
<dbReference type="InterPro" id="IPR005835">
    <property type="entry name" value="NTP_transferase_dom"/>
</dbReference>
<dbReference type="InterPro" id="IPR029044">
    <property type="entry name" value="Nucleotide-diphossugar_trans"/>
</dbReference>
<name>A0ABT2D424_9BURK</name>
<evidence type="ECO:0000256" key="1">
    <source>
        <dbReference type="ARBA" id="ARBA00022679"/>
    </source>
</evidence>
<feature type="domain" description="Nucleotidyl transferase" evidence="3">
    <location>
        <begin position="2"/>
        <end position="126"/>
    </location>
</feature>
<evidence type="ECO:0000313" key="5">
    <source>
        <dbReference type="Proteomes" id="UP001204621"/>
    </source>
</evidence>
<dbReference type="RefSeq" id="WP_258814180.1">
    <property type="nucleotide sequence ID" value="NZ_JANUGU010000011.1"/>
</dbReference>
<dbReference type="SUPFAM" id="SSF53448">
    <property type="entry name" value="Nucleotide-diphospho-sugar transferases"/>
    <property type="match status" value="1"/>
</dbReference>
<sequence>MKAMILAAGRGERMRPLTDTCPKPLLKVRGRPLITWHVLNLVRAGISEIVINHSHLGHMIEEELGDGSKYGARIAYSHEPVPLEFVGGVANALHLLGDEPFLVVSGDIYAPYFDFAQALDALKDEDMLGKPYPVDQRDIAWFWLTPNPWHNPNGDFALDMYTLANEGSPKWNFAGIGVYRPELFADVKPGDFAKFGPLMRKYVDLGRIGGEVYHGEWVNVGTVRQLEELNAPLQARAAV</sequence>
<comment type="caution">
    <text evidence="4">The sequence shown here is derived from an EMBL/GenBank/DDBJ whole genome shotgun (WGS) entry which is preliminary data.</text>
</comment>
<organism evidence="4 5">
    <name type="scientific">Massilia terrae</name>
    <dbReference type="NCBI Taxonomy" id="1811224"/>
    <lineage>
        <taxon>Bacteria</taxon>
        <taxon>Pseudomonadati</taxon>
        <taxon>Pseudomonadota</taxon>
        <taxon>Betaproteobacteria</taxon>
        <taxon>Burkholderiales</taxon>
        <taxon>Oxalobacteraceae</taxon>
        <taxon>Telluria group</taxon>
        <taxon>Massilia</taxon>
    </lineage>
</organism>
<dbReference type="CDD" id="cd06422">
    <property type="entry name" value="NTP_transferase_like_1"/>
    <property type="match status" value="1"/>
</dbReference>
<keyword evidence="2" id="KW-0548">Nucleotidyltransferase</keyword>
<keyword evidence="1" id="KW-0808">Transferase</keyword>
<evidence type="ECO:0000259" key="3">
    <source>
        <dbReference type="Pfam" id="PF00483"/>
    </source>
</evidence>
<dbReference type="InterPro" id="IPR050065">
    <property type="entry name" value="GlmU-like"/>
</dbReference>
<dbReference type="PANTHER" id="PTHR43584">
    <property type="entry name" value="NUCLEOTIDYL TRANSFERASE"/>
    <property type="match status" value="1"/>
</dbReference>
<dbReference type="EMBL" id="JANUGU010000011">
    <property type="protein sequence ID" value="MCS0660987.1"/>
    <property type="molecule type" value="Genomic_DNA"/>
</dbReference>
<dbReference type="Gene3D" id="3.90.550.10">
    <property type="entry name" value="Spore Coat Polysaccharide Biosynthesis Protein SpsA, Chain A"/>
    <property type="match status" value="1"/>
</dbReference>